<gene>
    <name evidence="1" type="ORF">Nepgr_015832</name>
</gene>
<evidence type="ECO:0000313" key="2">
    <source>
        <dbReference type="Proteomes" id="UP001279734"/>
    </source>
</evidence>
<evidence type="ECO:0000313" key="1">
    <source>
        <dbReference type="EMBL" id="GMH13991.1"/>
    </source>
</evidence>
<accession>A0AAD3SPB4</accession>
<proteinExistence type="predicted"/>
<keyword evidence="2" id="KW-1185">Reference proteome</keyword>
<dbReference type="EMBL" id="BSYO01000013">
    <property type="protein sequence ID" value="GMH13991.1"/>
    <property type="molecule type" value="Genomic_DNA"/>
</dbReference>
<reference evidence="1" key="1">
    <citation type="submission" date="2023-05" db="EMBL/GenBank/DDBJ databases">
        <title>Nepenthes gracilis genome sequencing.</title>
        <authorList>
            <person name="Fukushima K."/>
        </authorList>
    </citation>
    <scope>NUCLEOTIDE SEQUENCE</scope>
    <source>
        <strain evidence="1">SING2019-196</strain>
    </source>
</reference>
<dbReference type="Proteomes" id="UP001279734">
    <property type="component" value="Unassembled WGS sequence"/>
</dbReference>
<organism evidence="1 2">
    <name type="scientific">Nepenthes gracilis</name>
    <name type="common">Slender pitcher plant</name>
    <dbReference type="NCBI Taxonomy" id="150966"/>
    <lineage>
        <taxon>Eukaryota</taxon>
        <taxon>Viridiplantae</taxon>
        <taxon>Streptophyta</taxon>
        <taxon>Embryophyta</taxon>
        <taxon>Tracheophyta</taxon>
        <taxon>Spermatophyta</taxon>
        <taxon>Magnoliopsida</taxon>
        <taxon>eudicotyledons</taxon>
        <taxon>Gunneridae</taxon>
        <taxon>Pentapetalae</taxon>
        <taxon>Caryophyllales</taxon>
        <taxon>Nepenthaceae</taxon>
        <taxon>Nepenthes</taxon>
    </lineage>
</organism>
<protein>
    <submittedName>
        <fullName evidence="1">Uncharacterized protein</fullName>
    </submittedName>
</protein>
<comment type="caution">
    <text evidence="1">The sequence shown here is derived from an EMBL/GenBank/DDBJ whole genome shotgun (WGS) entry which is preliminary data.</text>
</comment>
<dbReference type="AlphaFoldDB" id="A0AAD3SPB4"/>
<sequence>MVTGLGLSLRSIGLFLLSIAARDEMLYGELWRCRWCCVLVAALGADSLGHFTCRFGKSRKFDVDLVLWSKDCLPGGCGWFNLCEMVMVDPLFSLQSWALVGRSIYCPMLLDCCYFGWMRFWPEVAEMLAFGRSILDGWSARFSGCGSSHALGLVYDGWSSTSVDA</sequence>
<name>A0AAD3SPB4_NEPGR</name>